<dbReference type="Gramene" id="PGSC0003DMT400096945">
    <property type="protein sequence ID" value="PGSC0003DMT400096945"/>
    <property type="gene ID" value="PGSC0003DMG400046516"/>
</dbReference>
<organism evidence="1 2">
    <name type="scientific">Solanum tuberosum</name>
    <name type="common">Potato</name>
    <dbReference type="NCBI Taxonomy" id="4113"/>
    <lineage>
        <taxon>Eukaryota</taxon>
        <taxon>Viridiplantae</taxon>
        <taxon>Streptophyta</taxon>
        <taxon>Embryophyta</taxon>
        <taxon>Tracheophyta</taxon>
        <taxon>Spermatophyta</taxon>
        <taxon>Magnoliopsida</taxon>
        <taxon>eudicotyledons</taxon>
        <taxon>Gunneridae</taxon>
        <taxon>Pentapetalae</taxon>
        <taxon>asterids</taxon>
        <taxon>lamiids</taxon>
        <taxon>Solanales</taxon>
        <taxon>Solanaceae</taxon>
        <taxon>Solanoideae</taxon>
        <taxon>Solaneae</taxon>
        <taxon>Solanum</taxon>
    </lineage>
</organism>
<sequence length="209" mass="24192">MLRTWTYITRRCSPEYASVLERVGRPLASFHILISKFLMKDLTWIKRVNPKPSPTQSARESEWAKAKVVLHCCLLVFERNRFDSGTRPQLTSWVMLLLNGRGRLVLDEASEYVKSVNPAMVHWFMLLDWYTKRSMVTSLTSPMFPQRPGRNDFVKIWGSGHWNIRWDLGTFGDSPNSLGDPEEVFSSFFQPRCSFLLDSVQTLSLNPNS</sequence>
<name>M1DZK4_SOLTU</name>
<dbReference type="AlphaFoldDB" id="M1DZK4"/>
<dbReference type="InParanoid" id="M1DZK4"/>
<keyword evidence="2" id="KW-1185">Reference proteome</keyword>
<protein>
    <submittedName>
        <fullName evidence="1">Uncharacterized protein</fullName>
    </submittedName>
</protein>
<proteinExistence type="predicted"/>
<dbReference type="EnsemblPlants" id="PGSC0003DMT400096945">
    <property type="protein sequence ID" value="PGSC0003DMT400096945"/>
    <property type="gene ID" value="PGSC0003DMG400046516"/>
</dbReference>
<dbReference type="Proteomes" id="UP000011115">
    <property type="component" value="Unassembled WGS sequence"/>
</dbReference>
<dbReference type="HOGENOM" id="CLU_1317423_0_0_1"/>
<accession>M1DZK4</accession>
<dbReference type="PaxDb" id="4113-PGSC0003DMT400096945"/>
<evidence type="ECO:0000313" key="1">
    <source>
        <dbReference type="EnsemblPlants" id="PGSC0003DMT400096945"/>
    </source>
</evidence>
<evidence type="ECO:0000313" key="2">
    <source>
        <dbReference type="Proteomes" id="UP000011115"/>
    </source>
</evidence>
<reference evidence="1" key="2">
    <citation type="submission" date="2015-06" db="UniProtKB">
        <authorList>
            <consortium name="EnsemblPlants"/>
        </authorList>
    </citation>
    <scope>IDENTIFICATION</scope>
    <source>
        <strain evidence="1">DM1-3 516 R44</strain>
    </source>
</reference>
<reference evidence="2" key="1">
    <citation type="journal article" date="2011" name="Nature">
        <title>Genome sequence and analysis of the tuber crop potato.</title>
        <authorList>
            <consortium name="The Potato Genome Sequencing Consortium"/>
        </authorList>
    </citation>
    <scope>NUCLEOTIDE SEQUENCE [LARGE SCALE GENOMIC DNA]</scope>
    <source>
        <strain evidence="2">cv. DM1-3 516 R44</strain>
    </source>
</reference>